<dbReference type="Proteomes" id="UP000008963">
    <property type="component" value="Chromosome"/>
</dbReference>
<dbReference type="EMBL" id="FQ312005">
    <property type="protein sequence ID" value="CBW25136.1"/>
    <property type="molecule type" value="Genomic_DNA"/>
</dbReference>
<feature type="chain" id="PRO_5003154659" evidence="1">
    <location>
        <begin position="27"/>
        <end position="63"/>
    </location>
</feature>
<dbReference type="PATRIC" id="fig|862908.3.peg.196"/>
<keyword evidence="1" id="KW-0732">Signal</keyword>
<sequence length="63" mass="7132">MGEKNMKKILCSLMLLSFIASCSSSTNEQIKEDVNEKTEEVTNKVKKRKGYCSPLDKAMNKCK</sequence>
<name>E1X2U1_HALMS</name>
<dbReference type="PROSITE" id="PS51257">
    <property type="entry name" value="PROKAR_LIPOPROTEIN"/>
    <property type="match status" value="1"/>
</dbReference>
<proteinExistence type="predicted"/>
<feature type="signal peptide" evidence="1">
    <location>
        <begin position="1"/>
        <end position="26"/>
    </location>
</feature>
<dbReference type="STRING" id="862908.BMS_0204"/>
<organism evidence="2 3">
    <name type="scientific">Halobacteriovorax marinus (strain ATCC BAA-682 / DSM 15412 / SJ)</name>
    <name type="common">Bacteriovorax marinus</name>
    <dbReference type="NCBI Taxonomy" id="862908"/>
    <lineage>
        <taxon>Bacteria</taxon>
        <taxon>Pseudomonadati</taxon>
        <taxon>Bdellovibrionota</taxon>
        <taxon>Bacteriovoracia</taxon>
        <taxon>Bacteriovoracales</taxon>
        <taxon>Halobacteriovoraceae</taxon>
        <taxon>Halobacteriovorax</taxon>
    </lineage>
</organism>
<keyword evidence="3" id="KW-1185">Reference proteome</keyword>
<evidence type="ECO:0000256" key="1">
    <source>
        <dbReference type="SAM" id="SignalP"/>
    </source>
</evidence>
<gene>
    <name evidence="2" type="ordered locus">BMS_0204</name>
</gene>
<evidence type="ECO:0000313" key="2">
    <source>
        <dbReference type="EMBL" id="CBW25136.1"/>
    </source>
</evidence>
<protein>
    <submittedName>
        <fullName evidence="2">Exported protein</fullName>
    </submittedName>
</protein>
<dbReference type="HOGENOM" id="CLU_2879654_0_0_7"/>
<dbReference type="KEGG" id="bmx:BMS_0204"/>
<accession>E1X2U1</accession>
<dbReference type="AlphaFoldDB" id="E1X2U1"/>
<evidence type="ECO:0000313" key="3">
    <source>
        <dbReference type="Proteomes" id="UP000008963"/>
    </source>
</evidence>
<reference evidence="3" key="1">
    <citation type="journal article" date="2013" name="ISME J.">
        <title>A small predatory core genome in the divergent marine Bacteriovorax marinus SJ and the terrestrial Bdellovibrio bacteriovorus.</title>
        <authorList>
            <person name="Crossman L.C."/>
            <person name="Chen H."/>
            <person name="Cerdeno-Tarraga A.M."/>
            <person name="Brooks K."/>
            <person name="Quail M.A."/>
            <person name="Pineiro S.A."/>
            <person name="Hobley L."/>
            <person name="Sockett R.E."/>
            <person name="Bentley S.D."/>
            <person name="Parkhill J."/>
            <person name="Williams H.N."/>
            <person name="Stine O.C."/>
        </authorList>
    </citation>
    <scope>NUCLEOTIDE SEQUENCE [LARGE SCALE GENOMIC DNA]</scope>
    <source>
        <strain evidence="3">ATCC BAA-682 / DSM 15412 / SJ</strain>
    </source>
</reference>